<dbReference type="Proteomes" id="UP000763557">
    <property type="component" value="Unassembled WGS sequence"/>
</dbReference>
<accession>A0ABX2FAW5</accession>
<name>A0ABX2FAW5_9PSEU</name>
<gene>
    <name evidence="1" type="ORF">GC106_57520</name>
</gene>
<sequence length="143" mass="14942">MYDDLGGGVRSGIGSADIGKSIASIGASMGAFAGMAASGGFEVNESGGQALLNAIKRMREWATDQELTLADLAQPMPLGSTSTAKIMVPYLQQVAADNQGFLTQLAQFQESLHKAEEGINTAMANYRATEEAKAAAMRKIDPV</sequence>
<protein>
    <submittedName>
        <fullName evidence="1">Uncharacterized protein</fullName>
    </submittedName>
</protein>
<proteinExistence type="predicted"/>
<evidence type="ECO:0000313" key="1">
    <source>
        <dbReference type="EMBL" id="NRN68509.1"/>
    </source>
</evidence>
<evidence type="ECO:0000313" key="2">
    <source>
        <dbReference type="Proteomes" id="UP000763557"/>
    </source>
</evidence>
<dbReference type="EMBL" id="JAAATY010000020">
    <property type="protein sequence ID" value="NRN68509.1"/>
    <property type="molecule type" value="Genomic_DNA"/>
</dbReference>
<keyword evidence="2" id="KW-1185">Reference proteome</keyword>
<dbReference type="RefSeq" id="WP_173137704.1">
    <property type="nucleotide sequence ID" value="NZ_CBCSGW010000036.1"/>
</dbReference>
<reference evidence="1 2" key="1">
    <citation type="submission" date="2020-01" db="EMBL/GenBank/DDBJ databases">
        <title>Kibdelosporangium persica a novel Actinomycetes from a hot desert in Iran.</title>
        <authorList>
            <person name="Safaei N."/>
            <person name="Zaburannyi N."/>
            <person name="Mueller R."/>
            <person name="Wink J."/>
        </authorList>
    </citation>
    <scope>NUCLEOTIDE SEQUENCE [LARGE SCALE GENOMIC DNA]</scope>
    <source>
        <strain evidence="1 2">4NS15</strain>
    </source>
</reference>
<comment type="caution">
    <text evidence="1">The sequence shown here is derived from an EMBL/GenBank/DDBJ whole genome shotgun (WGS) entry which is preliminary data.</text>
</comment>
<organism evidence="1 2">
    <name type="scientific">Kibdelosporangium persicum</name>
    <dbReference type="NCBI Taxonomy" id="2698649"/>
    <lineage>
        <taxon>Bacteria</taxon>
        <taxon>Bacillati</taxon>
        <taxon>Actinomycetota</taxon>
        <taxon>Actinomycetes</taxon>
        <taxon>Pseudonocardiales</taxon>
        <taxon>Pseudonocardiaceae</taxon>
        <taxon>Kibdelosporangium</taxon>
    </lineage>
</organism>